<keyword evidence="14" id="KW-0378">Hydrolase</keyword>
<keyword evidence="12" id="KW-0732">Signal</keyword>
<feature type="binding site" evidence="22">
    <location>
        <position position="422"/>
    </location>
    <ligand>
        <name>substrate</name>
    </ligand>
</feature>
<dbReference type="InterPro" id="IPR023416">
    <property type="entry name" value="Transthyretin/HIU_hydrolase_d"/>
</dbReference>
<dbReference type="EC" id="3.5.2.17" evidence="7"/>
<evidence type="ECO:0000256" key="16">
    <source>
        <dbReference type="ARBA" id="ARBA00022889"/>
    </source>
</evidence>
<dbReference type="FunFam" id="2.60.40.60:FF:000011">
    <property type="entry name" value="Cadherin 1"/>
    <property type="match status" value="1"/>
</dbReference>
<dbReference type="Pfam" id="PF00028">
    <property type="entry name" value="Cadherin"/>
    <property type="match status" value="2"/>
</dbReference>
<dbReference type="GO" id="GO:0008013">
    <property type="term" value="F:beta-catenin binding"/>
    <property type="evidence" value="ECO:0007669"/>
    <property type="project" value="TreeGrafter"/>
</dbReference>
<evidence type="ECO:0000313" key="25">
    <source>
        <dbReference type="EMBL" id="CAH2323955.1"/>
    </source>
</evidence>
<dbReference type="CDD" id="cd05822">
    <property type="entry name" value="TLP_HIUase"/>
    <property type="match status" value="1"/>
</dbReference>
<feature type="domain" description="Cadherin" evidence="24">
    <location>
        <begin position="227"/>
        <end position="306"/>
    </location>
</feature>
<dbReference type="CDD" id="cd11304">
    <property type="entry name" value="Cadherin_repeat"/>
    <property type="match status" value="1"/>
</dbReference>
<dbReference type="NCBIfam" id="TIGR02962">
    <property type="entry name" value="hdxy_isourate"/>
    <property type="match status" value="1"/>
</dbReference>
<dbReference type="GO" id="GO:0007156">
    <property type="term" value="P:homophilic cell adhesion via plasma membrane adhesion molecules"/>
    <property type="evidence" value="ECO:0007669"/>
    <property type="project" value="InterPro"/>
</dbReference>
<dbReference type="InterPro" id="IPR036817">
    <property type="entry name" value="Transthyretin/HIU_hydrolase_sf"/>
</dbReference>
<dbReference type="PANTHER" id="PTHR24027">
    <property type="entry name" value="CADHERIN-23"/>
    <property type="match status" value="1"/>
</dbReference>
<dbReference type="GO" id="GO:0005509">
    <property type="term" value="F:calcium ion binding"/>
    <property type="evidence" value="ECO:0007669"/>
    <property type="project" value="UniProtKB-UniRule"/>
</dbReference>
<evidence type="ECO:0000256" key="12">
    <source>
        <dbReference type="ARBA" id="ARBA00022729"/>
    </source>
</evidence>
<dbReference type="SUPFAM" id="SSF49472">
    <property type="entry name" value="Transthyretin (synonym: prealbumin)"/>
    <property type="match status" value="1"/>
</dbReference>
<evidence type="ECO:0000256" key="15">
    <source>
        <dbReference type="ARBA" id="ARBA00022837"/>
    </source>
</evidence>
<proteinExistence type="inferred from homology"/>
<evidence type="ECO:0000256" key="19">
    <source>
        <dbReference type="ARBA" id="ARBA00023180"/>
    </source>
</evidence>
<comment type="function">
    <text evidence="2">Catalyzes the hydrolysis of 5-hydroxyisourate (HIU) to 2-oxo-4-hydroxy-4-carboxy-5-ureidoimidazoline (OHCU).</text>
</comment>
<dbReference type="GO" id="GO:0033971">
    <property type="term" value="F:hydroxyisourate hydrolase activity"/>
    <property type="evidence" value="ECO:0007669"/>
    <property type="project" value="UniProtKB-EC"/>
</dbReference>
<evidence type="ECO:0000256" key="23">
    <source>
        <dbReference type="PROSITE-ProRule" id="PRU00043"/>
    </source>
</evidence>
<evidence type="ECO:0000256" key="6">
    <source>
        <dbReference type="ARBA" id="ARBA00011881"/>
    </source>
</evidence>
<comment type="subunit">
    <text evidence="6">Homotetramer.</text>
</comment>
<keyword evidence="10" id="KW-0659">Purine metabolism</keyword>
<dbReference type="GO" id="GO:0005912">
    <property type="term" value="C:adherens junction"/>
    <property type="evidence" value="ECO:0007669"/>
    <property type="project" value="TreeGrafter"/>
</dbReference>
<dbReference type="PROSITE" id="PS00769">
    <property type="entry name" value="TRANSTHYRETIN_2"/>
    <property type="match status" value="1"/>
</dbReference>
<keyword evidence="17" id="KW-0472">Membrane</keyword>
<dbReference type="PRINTS" id="PR00205">
    <property type="entry name" value="CADHERIN"/>
</dbReference>
<evidence type="ECO:0000256" key="9">
    <source>
        <dbReference type="ARBA" id="ARBA00022475"/>
    </source>
</evidence>
<feature type="binding site" evidence="22">
    <location>
        <position position="462"/>
    </location>
    <ligand>
        <name>substrate</name>
    </ligand>
</feature>
<keyword evidence="11" id="KW-0479">Metal-binding</keyword>
<keyword evidence="16" id="KW-0130">Cell adhesion</keyword>
<evidence type="ECO:0000256" key="2">
    <source>
        <dbReference type="ARBA" id="ARBA00002704"/>
    </source>
</evidence>
<dbReference type="InterPro" id="IPR015919">
    <property type="entry name" value="Cadherin-like_sf"/>
</dbReference>
<dbReference type="GO" id="GO:0005777">
    <property type="term" value="C:peroxisome"/>
    <property type="evidence" value="ECO:0007669"/>
    <property type="project" value="UniProtKB-SubCell"/>
</dbReference>
<dbReference type="InterPro" id="IPR039808">
    <property type="entry name" value="Cadherin"/>
</dbReference>
<evidence type="ECO:0000256" key="13">
    <source>
        <dbReference type="ARBA" id="ARBA00022737"/>
    </source>
</evidence>
<dbReference type="GO" id="GO:0016342">
    <property type="term" value="C:catenin complex"/>
    <property type="evidence" value="ECO:0007669"/>
    <property type="project" value="TreeGrafter"/>
</dbReference>
<dbReference type="PROSITE" id="PS50268">
    <property type="entry name" value="CADHERIN_2"/>
    <property type="match status" value="2"/>
</dbReference>
<dbReference type="InterPro" id="IPR023419">
    <property type="entry name" value="Transthyretin_CS"/>
</dbReference>
<dbReference type="InterPro" id="IPR014306">
    <property type="entry name" value="Hydroxyisourate_hydrolase"/>
</dbReference>
<dbReference type="PROSITE" id="PS00232">
    <property type="entry name" value="CADHERIN_1"/>
    <property type="match status" value="1"/>
</dbReference>
<evidence type="ECO:0000256" key="5">
    <source>
        <dbReference type="ARBA" id="ARBA00009850"/>
    </source>
</evidence>
<feature type="domain" description="Cadherin" evidence="24">
    <location>
        <begin position="307"/>
        <end position="419"/>
    </location>
</feature>
<dbReference type="GO" id="GO:0006144">
    <property type="term" value="P:purine nucleobase metabolic process"/>
    <property type="evidence" value="ECO:0007669"/>
    <property type="project" value="UniProtKB-KW"/>
</dbReference>
<comment type="subcellular location">
    <subcellularLocation>
        <location evidence="3">Cell membrane</location>
    </subcellularLocation>
    <subcellularLocation>
        <location evidence="4">Peroxisome</location>
    </subcellularLocation>
</comment>
<keyword evidence="18" id="KW-0576">Peroxisome</keyword>
<sequence length="529" mass="58837">MYRISALLHSPNLANTARIGCAAHLPLSQQLELIYLPLPVPGPSEGGSSEPHSAHRKCLGSLQNMTFSCHLALFLFVIKVANGLAEDAPCEPGFKEERYAFSVTRKVLERGRVLGKVSFEPCASRSRALYSPQDRRFQVSSDGTMTVKRQVTLHDSSVQFGLSAWDGAGKKHSVPVFIWNEQEQEIPSNERKIMRQKRDRVIPPIRISENERGPYPKRVVQISLTLDKEERVFYSITGPGADIPPVGVFTVEEKTVWLWVTRPLDREVTAVYNLFVHAASYYGDSVKEPMEIIIKVSDQNDNKPQFTEPVFRGSVQEGSRPGTPVMLITAMDADDVKETNNGIVSYSIIGQDPKEPSVPMFTINEQTGQITVNSNGLDRGTVPEYTLTIKAADQEGKGLYATAKAVITVTDTKEMSGSLTTHVLNTASGIPARGLTLTLSKLDTPQGKWVQLSRSVTDEDGRCPSLLRGVPLTAGTYQLRFDTGEYWKQLQQESFYPYVEIVFTITDPKQKYHVPLLLSPYSYTTYRGS</sequence>
<dbReference type="AlphaFoldDB" id="A0AAD1TC83"/>
<dbReference type="SUPFAM" id="SSF49313">
    <property type="entry name" value="Cadherin-like"/>
    <property type="match status" value="3"/>
</dbReference>
<dbReference type="GO" id="GO:0007043">
    <property type="term" value="P:cell-cell junction assembly"/>
    <property type="evidence" value="ECO:0007669"/>
    <property type="project" value="TreeGrafter"/>
</dbReference>
<dbReference type="GO" id="GO:0000902">
    <property type="term" value="P:cell morphogenesis"/>
    <property type="evidence" value="ECO:0007669"/>
    <property type="project" value="TreeGrafter"/>
</dbReference>
<dbReference type="InterPro" id="IPR002126">
    <property type="entry name" value="Cadherin-like_dom"/>
</dbReference>
<dbReference type="PANTHER" id="PTHR24027:SF319">
    <property type="entry name" value="CADHERIN-1"/>
    <property type="match status" value="1"/>
</dbReference>
<dbReference type="GO" id="GO:0034332">
    <property type="term" value="P:adherens junction organization"/>
    <property type="evidence" value="ECO:0007669"/>
    <property type="project" value="TreeGrafter"/>
</dbReference>
<dbReference type="SMART" id="SM00095">
    <property type="entry name" value="TR_THY"/>
    <property type="match status" value="1"/>
</dbReference>
<dbReference type="EMBL" id="OW240923">
    <property type="protein sequence ID" value="CAH2323955.1"/>
    <property type="molecule type" value="Genomic_DNA"/>
</dbReference>
<evidence type="ECO:0000256" key="11">
    <source>
        <dbReference type="ARBA" id="ARBA00022723"/>
    </source>
</evidence>
<evidence type="ECO:0000256" key="17">
    <source>
        <dbReference type="ARBA" id="ARBA00023136"/>
    </source>
</evidence>
<evidence type="ECO:0000256" key="21">
    <source>
        <dbReference type="ARBA" id="ARBA00082459"/>
    </source>
</evidence>
<evidence type="ECO:0000256" key="18">
    <source>
        <dbReference type="ARBA" id="ARBA00023140"/>
    </source>
</evidence>
<keyword evidence="9" id="KW-1003">Cell membrane</keyword>
<evidence type="ECO:0000256" key="22">
    <source>
        <dbReference type="PIRSR" id="PIRSR600895-51"/>
    </source>
</evidence>
<dbReference type="InterPro" id="IPR014868">
    <property type="entry name" value="Cadherin_pro_dom"/>
</dbReference>
<evidence type="ECO:0000256" key="4">
    <source>
        <dbReference type="ARBA" id="ARBA00004275"/>
    </source>
</evidence>
<evidence type="ECO:0000256" key="10">
    <source>
        <dbReference type="ARBA" id="ARBA00022631"/>
    </source>
</evidence>
<dbReference type="Gene3D" id="2.60.40.60">
    <property type="entry name" value="Cadherins"/>
    <property type="match status" value="3"/>
</dbReference>
<dbReference type="FunFam" id="2.60.40.60:FF:000191">
    <property type="entry name" value="Cadherin 1"/>
    <property type="match status" value="1"/>
</dbReference>
<keyword evidence="19" id="KW-0325">Glycoprotein</keyword>
<dbReference type="Pfam" id="PF00576">
    <property type="entry name" value="Transthyretin"/>
    <property type="match status" value="1"/>
</dbReference>
<dbReference type="FunFam" id="2.60.40.60:FF:000022">
    <property type="entry name" value="Cadherin 2"/>
    <property type="match status" value="1"/>
</dbReference>
<dbReference type="PRINTS" id="PR00189">
    <property type="entry name" value="TRNSTHYRETIN"/>
</dbReference>
<dbReference type="Proteomes" id="UP001295444">
    <property type="component" value="Chromosome 12"/>
</dbReference>
<evidence type="ECO:0000256" key="14">
    <source>
        <dbReference type="ARBA" id="ARBA00022801"/>
    </source>
</evidence>
<keyword evidence="15 23" id="KW-0106">Calcium</keyword>
<evidence type="ECO:0000256" key="1">
    <source>
        <dbReference type="ARBA" id="ARBA00001043"/>
    </source>
</evidence>
<dbReference type="InterPro" id="IPR000895">
    <property type="entry name" value="Transthyretin/HIU_hydrolase"/>
</dbReference>
<evidence type="ECO:0000259" key="24">
    <source>
        <dbReference type="PROSITE" id="PS50268"/>
    </source>
</evidence>
<evidence type="ECO:0000256" key="8">
    <source>
        <dbReference type="ARBA" id="ARBA00017539"/>
    </source>
</evidence>
<dbReference type="GO" id="GO:0016477">
    <property type="term" value="P:cell migration"/>
    <property type="evidence" value="ECO:0007669"/>
    <property type="project" value="TreeGrafter"/>
</dbReference>
<dbReference type="Gene3D" id="2.60.40.180">
    <property type="entry name" value="Transthyretin/hydroxyisourate hydrolase domain"/>
    <property type="match status" value="1"/>
</dbReference>
<evidence type="ECO:0000313" key="26">
    <source>
        <dbReference type="Proteomes" id="UP001295444"/>
    </source>
</evidence>
<evidence type="ECO:0000256" key="3">
    <source>
        <dbReference type="ARBA" id="ARBA00004236"/>
    </source>
</evidence>
<gene>
    <name evidence="25" type="ORF">PECUL_23A032996</name>
</gene>
<dbReference type="SMART" id="SM00112">
    <property type="entry name" value="CA"/>
    <property type="match status" value="2"/>
</dbReference>
<dbReference type="SMART" id="SM01055">
    <property type="entry name" value="Cadherin_pro"/>
    <property type="match status" value="1"/>
</dbReference>
<comment type="similarity">
    <text evidence="5">Belongs to the transthyretin family. 5-hydroxyisourate hydrolase subfamily.</text>
</comment>
<comment type="catalytic activity">
    <reaction evidence="1">
        <text>5-hydroxyisourate + H2O = 5-hydroxy-2-oxo-4-ureido-2,5-dihydro-1H-imidazole-5-carboxylate + H(+)</text>
        <dbReference type="Rhea" id="RHEA:23736"/>
        <dbReference type="ChEBI" id="CHEBI:15377"/>
        <dbReference type="ChEBI" id="CHEBI:15378"/>
        <dbReference type="ChEBI" id="CHEBI:18072"/>
        <dbReference type="ChEBI" id="CHEBI:58639"/>
        <dbReference type="EC" id="3.5.2.17"/>
    </reaction>
</comment>
<accession>A0AAD1TC83</accession>
<keyword evidence="13" id="KW-0677">Repeat</keyword>
<name>A0AAD1TC83_PELCU</name>
<keyword evidence="26" id="KW-1185">Reference proteome</keyword>
<feature type="binding site" evidence="22">
    <location>
        <position position="526"/>
    </location>
    <ligand>
        <name>substrate</name>
    </ligand>
</feature>
<dbReference type="GO" id="GO:0044331">
    <property type="term" value="P:cell-cell adhesion mediated by cadherin"/>
    <property type="evidence" value="ECO:0007669"/>
    <property type="project" value="TreeGrafter"/>
</dbReference>
<evidence type="ECO:0000256" key="20">
    <source>
        <dbReference type="ARBA" id="ARBA00060539"/>
    </source>
</evidence>
<comment type="pathway">
    <text evidence="20">Purine metabolism; urate degradation; (S)-allantoin from urate: step 2/3.</text>
</comment>
<evidence type="ECO:0000256" key="7">
    <source>
        <dbReference type="ARBA" id="ARBA00012609"/>
    </source>
</evidence>
<dbReference type="Pfam" id="PF08758">
    <property type="entry name" value="Cadherin_pro"/>
    <property type="match status" value="1"/>
</dbReference>
<dbReference type="GO" id="GO:0016339">
    <property type="term" value="P:calcium-dependent cell-cell adhesion via plasma membrane cell adhesion molecules"/>
    <property type="evidence" value="ECO:0007669"/>
    <property type="project" value="TreeGrafter"/>
</dbReference>
<dbReference type="InterPro" id="IPR020894">
    <property type="entry name" value="Cadherin_CS"/>
</dbReference>
<dbReference type="GO" id="GO:0045296">
    <property type="term" value="F:cadherin binding"/>
    <property type="evidence" value="ECO:0007669"/>
    <property type="project" value="TreeGrafter"/>
</dbReference>
<dbReference type="FunFam" id="2.60.40.180:FF:000004">
    <property type="entry name" value="5-hydroxyisourate hydrolase"/>
    <property type="match status" value="1"/>
</dbReference>
<reference evidence="25" key="1">
    <citation type="submission" date="2022-03" db="EMBL/GenBank/DDBJ databases">
        <authorList>
            <person name="Alioto T."/>
            <person name="Alioto T."/>
            <person name="Gomez Garrido J."/>
        </authorList>
    </citation>
    <scope>NUCLEOTIDE SEQUENCE</scope>
</reference>
<organism evidence="25 26">
    <name type="scientific">Pelobates cultripes</name>
    <name type="common">Western spadefoot toad</name>
    <dbReference type="NCBI Taxonomy" id="61616"/>
    <lineage>
        <taxon>Eukaryota</taxon>
        <taxon>Metazoa</taxon>
        <taxon>Chordata</taxon>
        <taxon>Craniata</taxon>
        <taxon>Vertebrata</taxon>
        <taxon>Euteleostomi</taxon>
        <taxon>Amphibia</taxon>
        <taxon>Batrachia</taxon>
        <taxon>Anura</taxon>
        <taxon>Pelobatoidea</taxon>
        <taxon>Pelobatidae</taxon>
        <taxon>Pelobates</taxon>
    </lineage>
</organism>
<protein>
    <recommendedName>
        <fullName evidence="8">5-hydroxyisourate hydrolase</fullName>
        <ecNumber evidence="7">3.5.2.17</ecNumber>
    </recommendedName>
    <alternativeName>
        <fullName evidence="21">Transthyretin-related protein</fullName>
    </alternativeName>
</protein>